<feature type="compositionally biased region" description="Basic and acidic residues" evidence="1">
    <location>
        <begin position="78"/>
        <end position="90"/>
    </location>
</feature>
<sequence>MSGVPHPGPPPGDPNRHAEASRSADHVRSDQSRSDQGRSDQGRSDQGRSDQGRGGDGRDLWPRDFGRDGVSGLVTVDRAMRSRDVSRPTETDEAAAESVVADLLARIEGRPRSDNRSRQTRSAPQPVAHPPVPHPPTTRG</sequence>
<feature type="compositionally biased region" description="Pro residues" evidence="1">
    <location>
        <begin position="127"/>
        <end position="140"/>
    </location>
</feature>
<evidence type="ECO:0000313" key="2">
    <source>
        <dbReference type="EMBL" id="GAA3608402.1"/>
    </source>
</evidence>
<feature type="region of interest" description="Disordered" evidence="1">
    <location>
        <begin position="1"/>
        <end position="140"/>
    </location>
</feature>
<proteinExistence type="predicted"/>
<evidence type="ECO:0000256" key="1">
    <source>
        <dbReference type="SAM" id="MobiDB-lite"/>
    </source>
</evidence>
<feature type="compositionally biased region" description="Pro residues" evidence="1">
    <location>
        <begin position="1"/>
        <end position="13"/>
    </location>
</feature>
<dbReference type="EMBL" id="BAABAB010000005">
    <property type="protein sequence ID" value="GAA3608402.1"/>
    <property type="molecule type" value="Genomic_DNA"/>
</dbReference>
<gene>
    <name evidence="2" type="ORF">GCM10022236_07690</name>
</gene>
<protein>
    <submittedName>
        <fullName evidence="2">Uncharacterized protein</fullName>
    </submittedName>
</protein>
<comment type="caution">
    <text evidence="2">The sequence shown here is derived from an EMBL/GenBank/DDBJ whole genome shotgun (WGS) entry which is preliminary data.</text>
</comment>
<feature type="compositionally biased region" description="Basic and acidic residues" evidence="1">
    <location>
        <begin position="105"/>
        <end position="117"/>
    </location>
</feature>
<organism evidence="2 3">
    <name type="scientific">Microlunatus ginsengisoli</name>
    <dbReference type="NCBI Taxonomy" id="363863"/>
    <lineage>
        <taxon>Bacteria</taxon>
        <taxon>Bacillati</taxon>
        <taxon>Actinomycetota</taxon>
        <taxon>Actinomycetes</taxon>
        <taxon>Propionibacteriales</taxon>
        <taxon>Propionibacteriaceae</taxon>
        <taxon>Microlunatus</taxon>
    </lineage>
</organism>
<evidence type="ECO:0000313" key="3">
    <source>
        <dbReference type="Proteomes" id="UP001501490"/>
    </source>
</evidence>
<feature type="compositionally biased region" description="Basic and acidic residues" evidence="1">
    <location>
        <begin position="14"/>
        <end position="67"/>
    </location>
</feature>
<accession>A0ABP6ZJV7</accession>
<reference evidence="3" key="1">
    <citation type="journal article" date="2019" name="Int. J. Syst. Evol. Microbiol.">
        <title>The Global Catalogue of Microorganisms (GCM) 10K type strain sequencing project: providing services to taxonomists for standard genome sequencing and annotation.</title>
        <authorList>
            <consortium name="The Broad Institute Genomics Platform"/>
            <consortium name="The Broad Institute Genome Sequencing Center for Infectious Disease"/>
            <person name="Wu L."/>
            <person name="Ma J."/>
        </authorList>
    </citation>
    <scope>NUCLEOTIDE SEQUENCE [LARGE SCALE GENOMIC DNA]</scope>
    <source>
        <strain evidence="3">JCM 16929</strain>
    </source>
</reference>
<dbReference type="Proteomes" id="UP001501490">
    <property type="component" value="Unassembled WGS sequence"/>
</dbReference>
<name>A0ABP6ZJV7_9ACTN</name>
<keyword evidence="3" id="KW-1185">Reference proteome</keyword>